<dbReference type="KEGG" id="ovi:T265_09222"/>
<organism evidence="2 3">
    <name type="scientific">Opisthorchis viverrini</name>
    <name type="common">Southeast Asian liver fluke</name>
    <dbReference type="NCBI Taxonomy" id="6198"/>
    <lineage>
        <taxon>Eukaryota</taxon>
        <taxon>Metazoa</taxon>
        <taxon>Spiralia</taxon>
        <taxon>Lophotrochozoa</taxon>
        <taxon>Platyhelminthes</taxon>
        <taxon>Trematoda</taxon>
        <taxon>Digenea</taxon>
        <taxon>Opisthorchiida</taxon>
        <taxon>Opisthorchiata</taxon>
        <taxon>Opisthorchiidae</taxon>
        <taxon>Opisthorchis</taxon>
    </lineage>
</organism>
<evidence type="ECO:0000256" key="1">
    <source>
        <dbReference type="SAM" id="MobiDB-lite"/>
    </source>
</evidence>
<proteinExistence type="predicted"/>
<dbReference type="AlphaFoldDB" id="A0A074Z6P8"/>
<name>A0A074Z6P8_OPIVI</name>
<feature type="region of interest" description="Disordered" evidence="1">
    <location>
        <begin position="106"/>
        <end position="125"/>
    </location>
</feature>
<evidence type="ECO:0000313" key="2">
    <source>
        <dbReference type="EMBL" id="KER22738.1"/>
    </source>
</evidence>
<evidence type="ECO:0000313" key="3">
    <source>
        <dbReference type="Proteomes" id="UP000054324"/>
    </source>
</evidence>
<dbReference type="EMBL" id="KL596882">
    <property type="protein sequence ID" value="KER22738.1"/>
    <property type="molecule type" value="Genomic_DNA"/>
</dbReference>
<feature type="compositionally biased region" description="Basic and acidic residues" evidence="1">
    <location>
        <begin position="71"/>
        <end position="80"/>
    </location>
</feature>
<dbReference type="RefSeq" id="XP_009173505.1">
    <property type="nucleotide sequence ID" value="XM_009175241.1"/>
</dbReference>
<reference evidence="2 3" key="1">
    <citation type="submission" date="2013-11" db="EMBL/GenBank/DDBJ databases">
        <title>Opisthorchis viverrini - life in the bile duct.</title>
        <authorList>
            <person name="Young N.D."/>
            <person name="Nagarajan N."/>
            <person name="Lin S.J."/>
            <person name="Korhonen P.K."/>
            <person name="Jex A.R."/>
            <person name="Hall R.S."/>
            <person name="Safavi-Hemami H."/>
            <person name="Kaewkong W."/>
            <person name="Bertrand D."/>
            <person name="Gao S."/>
            <person name="Seet Q."/>
            <person name="Wongkham S."/>
            <person name="Teh B.T."/>
            <person name="Wongkham C."/>
            <person name="Intapan P.M."/>
            <person name="Maleewong W."/>
            <person name="Yang X."/>
            <person name="Hu M."/>
            <person name="Wang Z."/>
            <person name="Hofmann A."/>
            <person name="Sternberg P.W."/>
            <person name="Tan P."/>
            <person name="Wang J."/>
            <person name="Gasser R.B."/>
        </authorList>
    </citation>
    <scope>NUCLEOTIDE SEQUENCE [LARGE SCALE GENOMIC DNA]</scope>
</reference>
<feature type="region of interest" description="Disordered" evidence="1">
    <location>
        <begin position="49"/>
        <end position="97"/>
    </location>
</feature>
<gene>
    <name evidence="2" type="ORF">T265_09222</name>
</gene>
<dbReference type="Proteomes" id="UP000054324">
    <property type="component" value="Unassembled WGS sequence"/>
</dbReference>
<dbReference type="CTD" id="20323401"/>
<keyword evidence="3" id="KW-1185">Reference proteome</keyword>
<protein>
    <submittedName>
        <fullName evidence="2">Uncharacterized protein</fullName>
    </submittedName>
</protein>
<dbReference type="OrthoDB" id="10493618at2759"/>
<accession>A0A074Z6P8</accession>
<sequence>MVDELTRIVFWSLFQTRPKAATLTWWSGFSAAMILRATLAGASFHKVQPCQEGQRGAARPRTTSNRATRRFGADNDDAKMNESLPNAPPSDTNSYWRLPPAVITADNDDAKMNESLPNAPPSDTNSYWNEIATSLHSVGNLACGTALPGALKH</sequence>
<dbReference type="GeneID" id="20323401"/>